<organism evidence="9 10">
    <name type="scientific">Aliidongia dinghuensis</name>
    <dbReference type="NCBI Taxonomy" id="1867774"/>
    <lineage>
        <taxon>Bacteria</taxon>
        <taxon>Pseudomonadati</taxon>
        <taxon>Pseudomonadota</taxon>
        <taxon>Alphaproteobacteria</taxon>
        <taxon>Rhodospirillales</taxon>
        <taxon>Dongiaceae</taxon>
        <taxon>Aliidongia</taxon>
    </lineage>
</organism>
<dbReference type="InterPro" id="IPR036590">
    <property type="entry name" value="SRAP-like"/>
</dbReference>
<evidence type="ECO:0000256" key="1">
    <source>
        <dbReference type="ARBA" id="ARBA00008136"/>
    </source>
</evidence>
<keyword evidence="6" id="KW-0238">DNA-binding</keyword>
<dbReference type="Gene3D" id="3.90.1680.10">
    <property type="entry name" value="SOS response associated peptidase-like"/>
    <property type="match status" value="1"/>
</dbReference>
<name>A0A8J3E3E8_9PROT</name>
<evidence type="ECO:0000256" key="4">
    <source>
        <dbReference type="ARBA" id="ARBA00022801"/>
    </source>
</evidence>
<protein>
    <recommendedName>
        <fullName evidence="8">Abasic site processing protein</fullName>
        <ecNumber evidence="8">3.4.-.-</ecNumber>
    </recommendedName>
</protein>
<evidence type="ECO:0000256" key="6">
    <source>
        <dbReference type="ARBA" id="ARBA00023125"/>
    </source>
</evidence>
<keyword evidence="3" id="KW-0227">DNA damage</keyword>
<keyword evidence="2 8" id="KW-0645">Protease</keyword>
<dbReference type="InterPro" id="IPR003738">
    <property type="entry name" value="SRAP"/>
</dbReference>
<evidence type="ECO:0000256" key="8">
    <source>
        <dbReference type="RuleBase" id="RU364100"/>
    </source>
</evidence>
<dbReference type="AlphaFoldDB" id="A0A8J3E3E8"/>
<dbReference type="PANTHER" id="PTHR13604:SF0">
    <property type="entry name" value="ABASIC SITE PROCESSING PROTEIN HMCES"/>
    <property type="match status" value="1"/>
</dbReference>
<sequence>MGVTARALHEPQGDLELELSARDERKGWVVRLHPQTGARHLDELEFGLLPHNTGSPTTAPRPRNARAETVAELPMFADAFQRRRAIVPVDVYFQRRSIGSPPQRFAISRANGQTMAFAGLWESYRWPNGLITRTYCIITTAANAMISEFHDRMPVILEKADCPIWLGERPGDPSSLLRPASPGLLQCRQVGGRKGRAR</sequence>
<dbReference type="EC" id="3.4.-.-" evidence="8"/>
<dbReference type="Proteomes" id="UP000646365">
    <property type="component" value="Unassembled WGS sequence"/>
</dbReference>
<dbReference type="GO" id="GO:0006508">
    <property type="term" value="P:proteolysis"/>
    <property type="evidence" value="ECO:0007669"/>
    <property type="project" value="UniProtKB-KW"/>
</dbReference>
<comment type="caution">
    <text evidence="9">The sequence shown here is derived from an EMBL/GenBank/DDBJ whole genome shotgun (WGS) entry which is preliminary data.</text>
</comment>
<keyword evidence="4 8" id="KW-0378">Hydrolase</keyword>
<keyword evidence="7" id="KW-0456">Lyase</keyword>
<dbReference type="PANTHER" id="PTHR13604">
    <property type="entry name" value="DC12-RELATED"/>
    <property type="match status" value="1"/>
</dbReference>
<evidence type="ECO:0000256" key="2">
    <source>
        <dbReference type="ARBA" id="ARBA00022670"/>
    </source>
</evidence>
<dbReference type="GO" id="GO:0003697">
    <property type="term" value="F:single-stranded DNA binding"/>
    <property type="evidence" value="ECO:0007669"/>
    <property type="project" value="InterPro"/>
</dbReference>
<gene>
    <name evidence="9" type="ORF">GCM10011611_24860</name>
</gene>
<dbReference type="RefSeq" id="WP_189046135.1">
    <property type="nucleotide sequence ID" value="NZ_BMJQ01000006.1"/>
</dbReference>
<keyword evidence="10" id="KW-1185">Reference proteome</keyword>
<accession>A0A8J3E3E8</accession>
<dbReference type="SUPFAM" id="SSF143081">
    <property type="entry name" value="BB1717-like"/>
    <property type="match status" value="1"/>
</dbReference>
<dbReference type="GO" id="GO:0008233">
    <property type="term" value="F:peptidase activity"/>
    <property type="evidence" value="ECO:0007669"/>
    <property type="project" value="UniProtKB-KW"/>
</dbReference>
<dbReference type="GO" id="GO:0016829">
    <property type="term" value="F:lyase activity"/>
    <property type="evidence" value="ECO:0007669"/>
    <property type="project" value="UniProtKB-KW"/>
</dbReference>
<dbReference type="GO" id="GO:0106300">
    <property type="term" value="P:protein-DNA covalent cross-linking repair"/>
    <property type="evidence" value="ECO:0007669"/>
    <property type="project" value="InterPro"/>
</dbReference>
<evidence type="ECO:0000313" key="9">
    <source>
        <dbReference type="EMBL" id="GGF18049.1"/>
    </source>
</evidence>
<comment type="similarity">
    <text evidence="1 8">Belongs to the SOS response-associated peptidase family.</text>
</comment>
<evidence type="ECO:0000256" key="3">
    <source>
        <dbReference type="ARBA" id="ARBA00022763"/>
    </source>
</evidence>
<evidence type="ECO:0000313" key="10">
    <source>
        <dbReference type="Proteomes" id="UP000646365"/>
    </source>
</evidence>
<keyword evidence="5" id="KW-0190">Covalent protein-DNA linkage</keyword>
<evidence type="ECO:0000256" key="5">
    <source>
        <dbReference type="ARBA" id="ARBA00023124"/>
    </source>
</evidence>
<dbReference type="Pfam" id="PF02586">
    <property type="entry name" value="SRAP"/>
    <property type="match status" value="1"/>
</dbReference>
<evidence type="ECO:0000256" key="7">
    <source>
        <dbReference type="ARBA" id="ARBA00023239"/>
    </source>
</evidence>
<dbReference type="EMBL" id="BMJQ01000006">
    <property type="protein sequence ID" value="GGF18049.1"/>
    <property type="molecule type" value="Genomic_DNA"/>
</dbReference>
<reference evidence="9" key="2">
    <citation type="submission" date="2020-09" db="EMBL/GenBank/DDBJ databases">
        <authorList>
            <person name="Sun Q."/>
            <person name="Zhou Y."/>
        </authorList>
    </citation>
    <scope>NUCLEOTIDE SEQUENCE</scope>
    <source>
        <strain evidence="9">CGMCC 1.15725</strain>
    </source>
</reference>
<reference evidence="9" key="1">
    <citation type="journal article" date="2014" name="Int. J. Syst. Evol. Microbiol.">
        <title>Complete genome sequence of Corynebacterium casei LMG S-19264T (=DSM 44701T), isolated from a smear-ripened cheese.</title>
        <authorList>
            <consortium name="US DOE Joint Genome Institute (JGI-PGF)"/>
            <person name="Walter F."/>
            <person name="Albersmeier A."/>
            <person name="Kalinowski J."/>
            <person name="Ruckert C."/>
        </authorList>
    </citation>
    <scope>NUCLEOTIDE SEQUENCE</scope>
    <source>
        <strain evidence="9">CGMCC 1.15725</strain>
    </source>
</reference>
<proteinExistence type="inferred from homology"/>